<sequence>MLAEHPRTMQRVIITKLDSKFQFTGTLIFYYGYLEQSQYSITFATIYASSMSKICSGTDIFNSGKFIMLGKTIYYKSRPSSTFTYRKTQELFQCTLLYLKGSTIDYHLIYL</sequence>
<accession>A0A915IRR2</accession>
<dbReference type="AlphaFoldDB" id="A0A915IRR2"/>
<keyword evidence="1" id="KW-1185">Reference proteome</keyword>
<name>A0A915IRR2_ROMCU</name>
<protein>
    <submittedName>
        <fullName evidence="2">Uncharacterized protein</fullName>
    </submittedName>
</protein>
<organism evidence="1 2">
    <name type="scientific">Romanomermis culicivorax</name>
    <name type="common">Nematode worm</name>
    <dbReference type="NCBI Taxonomy" id="13658"/>
    <lineage>
        <taxon>Eukaryota</taxon>
        <taxon>Metazoa</taxon>
        <taxon>Ecdysozoa</taxon>
        <taxon>Nematoda</taxon>
        <taxon>Enoplea</taxon>
        <taxon>Dorylaimia</taxon>
        <taxon>Mermithida</taxon>
        <taxon>Mermithoidea</taxon>
        <taxon>Mermithidae</taxon>
        <taxon>Romanomermis</taxon>
    </lineage>
</organism>
<dbReference type="WBParaSite" id="nRc.2.0.1.t16079-RA">
    <property type="protein sequence ID" value="nRc.2.0.1.t16079-RA"/>
    <property type="gene ID" value="nRc.2.0.1.g16079"/>
</dbReference>
<reference evidence="2" key="1">
    <citation type="submission" date="2022-11" db="UniProtKB">
        <authorList>
            <consortium name="WormBaseParasite"/>
        </authorList>
    </citation>
    <scope>IDENTIFICATION</scope>
</reference>
<evidence type="ECO:0000313" key="2">
    <source>
        <dbReference type="WBParaSite" id="nRc.2.0.1.t16079-RA"/>
    </source>
</evidence>
<proteinExistence type="predicted"/>
<evidence type="ECO:0000313" key="1">
    <source>
        <dbReference type="Proteomes" id="UP000887565"/>
    </source>
</evidence>
<dbReference type="Proteomes" id="UP000887565">
    <property type="component" value="Unplaced"/>
</dbReference>